<protein>
    <submittedName>
        <fullName evidence="2">Uncharacterized protein</fullName>
    </submittedName>
</protein>
<sequence length="46" mass="5248">MIHIACLTAPICPFCRSSIAKVVSKGKTERESDKEINSSKMRRLRR</sequence>
<dbReference type="AlphaFoldDB" id="A0A822YG68"/>
<reference evidence="2 3" key="1">
    <citation type="journal article" date="2020" name="Mol. Biol. Evol.">
        <title>Distinct Expression and Methylation Patterns for Genes with Different Fates following a Single Whole-Genome Duplication in Flowering Plants.</title>
        <authorList>
            <person name="Shi T."/>
            <person name="Rahmani R.S."/>
            <person name="Gugger P.F."/>
            <person name="Wang M."/>
            <person name="Li H."/>
            <person name="Zhang Y."/>
            <person name="Li Z."/>
            <person name="Wang Q."/>
            <person name="Van de Peer Y."/>
            <person name="Marchal K."/>
            <person name="Chen J."/>
        </authorList>
    </citation>
    <scope>NUCLEOTIDE SEQUENCE [LARGE SCALE GENOMIC DNA]</scope>
    <source>
        <tissue evidence="2">Leaf</tissue>
    </source>
</reference>
<name>A0A822YG68_NELNU</name>
<keyword evidence="3" id="KW-1185">Reference proteome</keyword>
<dbReference type="Proteomes" id="UP000607653">
    <property type="component" value="Unassembled WGS sequence"/>
</dbReference>
<evidence type="ECO:0000313" key="2">
    <source>
        <dbReference type="EMBL" id="DAD33174.1"/>
    </source>
</evidence>
<evidence type="ECO:0000256" key="1">
    <source>
        <dbReference type="SAM" id="MobiDB-lite"/>
    </source>
</evidence>
<feature type="region of interest" description="Disordered" evidence="1">
    <location>
        <begin position="25"/>
        <end position="46"/>
    </location>
</feature>
<gene>
    <name evidence="2" type="ORF">HUJ06_012025</name>
</gene>
<proteinExistence type="predicted"/>
<comment type="caution">
    <text evidence="2">The sequence shown here is derived from an EMBL/GenBank/DDBJ whole genome shotgun (WGS) entry which is preliminary data.</text>
</comment>
<feature type="compositionally biased region" description="Basic and acidic residues" evidence="1">
    <location>
        <begin position="26"/>
        <end position="37"/>
    </location>
</feature>
<dbReference type="EMBL" id="DUZY01000003">
    <property type="protein sequence ID" value="DAD33174.1"/>
    <property type="molecule type" value="Genomic_DNA"/>
</dbReference>
<accession>A0A822YG68</accession>
<organism evidence="2 3">
    <name type="scientific">Nelumbo nucifera</name>
    <name type="common">Sacred lotus</name>
    <dbReference type="NCBI Taxonomy" id="4432"/>
    <lineage>
        <taxon>Eukaryota</taxon>
        <taxon>Viridiplantae</taxon>
        <taxon>Streptophyta</taxon>
        <taxon>Embryophyta</taxon>
        <taxon>Tracheophyta</taxon>
        <taxon>Spermatophyta</taxon>
        <taxon>Magnoliopsida</taxon>
        <taxon>Proteales</taxon>
        <taxon>Nelumbonaceae</taxon>
        <taxon>Nelumbo</taxon>
    </lineage>
</organism>
<evidence type="ECO:0000313" key="3">
    <source>
        <dbReference type="Proteomes" id="UP000607653"/>
    </source>
</evidence>